<dbReference type="OrthoDB" id="5616234at2"/>
<gene>
    <name evidence="10" type="ORF">P3TCK_13416</name>
</gene>
<dbReference type="GO" id="GO:0000271">
    <property type="term" value="P:polysaccharide biosynthetic process"/>
    <property type="evidence" value="ECO:0007669"/>
    <property type="project" value="InterPro"/>
</dbReference>
<evidence type="ECO:0000259" key="9">
    <source>
        <dbReference type="Pfam" id="PF04138"/>
    </source>
</evidence>
<feature type="transmembrane region" description="Helical" evidence="8">
    <location>
        <begin position="7"/>
        <end position="28"/>
    </location>
</feature>
<evidence type="ECO:0000313" key="11">
    <source>
        <dbReference type="Proteomes" id="UP000003789"/>
    </source>
</evidence>
<feature type="transmembrane region" description="Helical" evidence="8">
    <location>
        <begin position="63"/>
        <end position="80"/>
    </location>
</feature>
<dbReference type="EMBL" id="AAPH01000025">
    <property type="protein sequence ID" value="EAS42113.1"/>
    <property type="molecule type" value="Genomic_DNA"/>
</dbReference>
<comment type="caution">
    <text evidence="10">The sequence shown here is derived from an EMBL/GenBank/DDBJ whole genome shotgun (WGS) entry which is preliminary data.</text>
</comment>
<keyword evidence="5 8" id="KW-0472">Membrane</keyword>
<evidence type="ECO:0000256" key="2">
    <source>
        <dbReference type="ARBA" id="ARBA00022448"/>
    </source>
</evidence>
<feature type="transmembrane region" description="Helical" evidence="8">
    <location>
        <begin position="86"/>
        <end position="106"/>
    </location>
</feature>
<keyword evidence="4 8" id="KW-1133">Transmembrane helix</keyword>
<dbReference type="Proteomes" id="UP000003789">
    <property type="component" value="Unassembled WGS sequence"/>
</dbReference>
<evidence type="ECO:0000256" key="8">
    <source>
        <dbReference type="SAM" id="Phobius"/>
    </source>
</evidence>
<organism evidence="10 11">
    <name type="scientific">Photobacterium profundum 3TCK</name>
    <dbReference type="NCBI Taxonomy" id="314280"/>
    <lineage>
        <taxon>Bacteria</taxon>
        <taxon>Pseudomonadati</taxon>
        <taxon>Pseudomonadota</taxon>
        <taxon>Gammaproteobacteria</taxon>
        <taxon>Vibrionales</taxon>
        <taxon>Vibrionaceae</taxon>
        <taxon>Photobacterium</taxon>
    </lineage>
</organism>
<dbReference type="InterPro" id="IPR051401">
    <property type="entry name" value="GtrA_CellWall_Glycosyl"/>
</dbReference>
<proteinExistence type="inferred from homology"/>
<keyword evidence="3 8" id="KW-0812">Transmembrane</keyword>
<evidence type="ECO:0000313" key="10">
    <source>
        <dbReference type="EMBL" id="EAS42113.1"/>
    </source>
</evidence>
<feature type="transmembrane region" description="Helical" evidence="8">
    <location>
        <begin position="34"/>
        <end position="51"/>
    </location>
</feature>
<evidence type="ECO:0000256" key="5">
    <source>
        <dbReference type="ARBA" id="ARBA00023136"/>
    </source>
</evidence>
<accession>Q1Z0K4</accession>
<comment type="similarity">
    <text evidence="7">Belongs to the gtrA family.</text>
</comment>
<dbReference type="RefSeq" id="WP_006233757.1">
    <property type="nucleotide sequence ID" value="NZ_CH724139.1"/>
</dbReference>
<dbReference type="PIRSF" id="PIRSF006298">
    <property type="entry name" value="GtrA_prd"/>
    <property type="match status" value="1"/>
</dbReference>
<comment type="subcellular location">
    <subcellularLocation>
        <location evidence="1">Membrane</location>
        <topology evidence="1">Multi-pass membrane protein</topology>
    </subcellularLocation>
</comment>
<dbReference type="InterPro" id="IPR016480">
    <property type="entry name" value="Glc_translocase_bactprenl-link"/>
</dbReference>
<dbReference type="InterPro" id="IPR007267">
    <property type="entry name" value="GtrA_DPMS_TM"/>
</dbReference>
<dbReference type="GO" id="GO:0005886">
    <property type="term" value="C:plasma membrane"/>
    <property type="evidence" value="ECO:0007669"/>
    <property type="project" value="TreeGrafter"/>
</dbReference>
<evidence type="ECO:0000256" key="6">
    <source>
        <dbReference type="ARBA" id="ARBA00025595"/>
    </source>
</evidence>
<name>Q1Z0K4_9GAMM</name>
<feature type="domain" description="GtrA/DPMS transmembrane" evidence="9">
    <location>
        <begin position="4"/>
        <end position="107"/>
    </location>
</feature>
<dbReference type="PANTHER" id="PTHR38459:SF1">
    <property type="entry name" value="PROPHAGE BACTOPRENOL-LINKED GLUCOSE TRANSLOCASE HOMOLOG"/>
    <property type="match status" value="1"/>
</dbReference>
<dbReference type="PANTHER" id="PTHR38459">
    <property type="entry name" value="PROPHAGE BACTOPRENOL-LINKED GLUCOSE TRANSLOCASE HOMOLOG"/>
    <property type="match status" value="1"/>
</dbReference>
<comment type="function">
    <text evidence="6 7">Involved in O antigen modification. Involved in the translocation of bactoprenol-linked glucose across the cytoplasmic membrane.</text>
</comment>
<protein>
    <recommendedName>
        <fullName evidence="7">Bactoprenol-linked glucose translocase</fullName>
    </recommendedName>
</protein>
<keyword evidence="2 7" id="KW-0813">Transport</keyword>
<evidence type="ECO:0000256" key="1">
    <source>
        <dbReference type="ARBA" id="ARBA00004141"/>
    </source>
</evidence>
<evidence type="ECO:0000256" key="3">
    <source>
        <dbReference type="ARBA" id="ARBA00022692"/>
    </source>
</evidence>
<sequence>MFTRYALIGIVNTAVHFATYFTLITYGLNQSSSNVLAFSVAVSGSYLLNAKYTFQAKYKPKEYSLYVFFMGILSYSIGYIGDHLALPSILSLLTFSALSLLIGYKFSKLLFLKDK</sequence>
<reference evidence="10 11" key="1">
    <citation type="submission" date="2006-03" db="EMBL/GenBank/DDBJ databases">
        <authorList>
            <person name="Bartlett D.H."/>
            <person name="Valle G."/>
            <person name="Lauro F.M."/>
            <person name="Vezzi A."/>
            <person name="Simonato F."/>
            <person name="Eloe E."/>
            <person name="Vitulo N."/>
            <person name="Stratton T.K."/>
            <person name="D'angelo M."/>
            <person name="Ferriera S."/>
            <person name="Johnson J."/>
            <person name="Kravitz S."/>
            <person name="Beeson K."/>
            <person name="Sutton G."/>
            <person name="Rogers Y."/>
            <person name="Friedman R."/>
            <person name="Frazier M."/>
            <person name="Venter J.C."/>
        </authorList>
    </citation>
    <scope>NUCLEOTIDE SEQUENCE [LARGE SCALE GENOMIC DNA]</scope>
    <source>
        <strain evidence="10 11">3TCK</strain>
    </source>
</reference>
<dbReference type="Pfam" id="PF04138">
    <property type="entry name" value="GtrA_DPMS_TM"/>
    <property type="match status" value="1"/>
</dbReference>
<dbReference type="AlphaFoldDB" id="Q1Z0K4"/>
<evidence type="ECO:0000256" key="4">
    <source>
        <dbReference type="ARBA" id="ARBA00022989"/>
    </source>
</evidence>
<evidence type="ECO:0000256" key="7">
    <source>
        <dbReference type="PIRNR" id="PIRNR006298"/>
    </source>
</evidence>
<dbReference type="HOGENOM" id="CLU_141008_0_0_6"/>